<evidence type="ECO:0000256" key="2">
    <source>
        <dbReference type="ARBA" id="ARBA00022630"/>
    </source>
</evidence>
<keyword evidence="2" id="KW-0285">Flavoprotein</keyword>
<dbReference type="InterPro" id="IPR036188">
    <property type="entry name" value="FAD/NAD-bd_sf"/>
</dbReference>
<dbReference type="NCBIfam" id="TIGR01409">
    <property type="entry name" value="TAT_signal_seq"/>
    <property type="match status" value="1"/>
</dbReference>
<sequence length="560" mass="59711">MLNRRDFLKGSAFGIAGITGAVALAGCASAPQGQQSAAQNPTDAGAEERTGLQATAEAAQNTEARKVSLVEFEADVAPKVTETKECDIVVLGSGAGGLGAAVKAAQLGAKVILLEKGSELGGSTNGTEGMFGWGSSLQHETDGVELPLVAELIQDELTYSNYRIDAALWNRFINASGKSVDWLRDLGYQFDRVDVYKGQISAFKCYHWWTEEKGSTMIAHLADVAAGLGVEIITQAPGVALMTEDGKVAGAYAHNVADDSYFAVKAKATIVGTGGFGLNNALIEQLTAWDMTYGTTRSTGTGDGVIMAEDVGAGTYMTSILPRTAVEGYTVYDEIAIGCCDNPLLFVNENGDRFMNEGTYVTSYMALYVNSIISQKRAYTLLDQAMIDRFMSGEGILSGWRKYKAGAQLPEFQSQLDECLSSKRGNVFKGDTVEDLAKAMGVDPANLKATVDRYNKLCTDGFDEDFLKGAEFLIPVQTGPFYAVRQDPSVTNTIGGLDVNYNNAVVDVNGEAIPGLYCVGVDACKLYKETYNYAMSGGLVGYCLYSGLNAAEHAYEEALA</sequence>
<dbReference type="InterPro" id="IPR003953">
    <property type="entry name" value="FAD-dep_OxRdtase_2_FAD-bd"/>
</dbReference>
<dbReference type="InterPro" id="IPR050315">
    <property type="entry name" value="FAD-oxidoreductase_2"/>
</dbReference>
<comment type="caution">
    <text evidence="6">The sequence shown here is derived from an EMBL/GenBank/DDBJ whole genome shotgun (WGS) entry which is preliminary data.</text>
</comment>
<evidence type="ECO:0000256" key="1">
    <source>
        <dbReference type="ARBA" id="ARBA00001974"/>
    </source>
</evidence>
<dbReference type="EMBL" id="QWKH01000006">
    <property type="protein sequence ID" value="NBI33792.1"/>
    <property type="molecule type" value="Genomic_DNA"/>
</dbReference>
<accession>A0A7C9NUA6</accession>
<dbReference type="Gene3D" id="3.50.50.60">
    <property type="entry name" value="FAD/NAD(P)-binding domain"/>
    <property type="match status" value="2"/>
</dbReference>
<organism evidence="6">
    <name type="scientific">Muribaculaceae bacterium Z82</name>
    <dbReference type="NCBI Taxonomy" id="2304548"/>
    <lineage>
        <taxon>Bacteria</taxon>
        <taxon>Pseudomonadati</taxon>
        <taxon>Bacteroidota</taxon>
        <taxon>Bacteroidia</taxon>
        <taxon>Bacteroidales</taxon>
        <taxon>Muribaculaceae</taxon>
    </lineage>
</organism>
<dbReference type="PANTHER" id="PTHR43400:SF10">
    <property type="entry name" value="3-OXOSTEROID 1-DEHYDROGENASE"/>
    <property type="match status" value="1"/>
</dbReference>
<dbReference type="SUPFAM" id="SSF51905">
    <property type="entry name" value="FAD/NAD(P)-binding domain"/>
    <property type="match status" value="1"/>
</dbReference>
<dbReference type="PROSITE" id="PS51257">
    <property type="entry name" value="PROKAR_LIPOPROTEIN"/>
    <property type="match status" value="1"/>
</dbReference>
<evidence type="ECO:0000313" key="6">
    <source>
        <dbReference type="EMBL" id="NBI33792.1"/>
    </source>
</evidence>
<dbReference type="Pfam" id="PF00890">
    <property type="entry name" value="FAD_binding_2"/>
    <property type="match status" value="1"/>
</dbReference>
<keyword evidence="3" id="KW-0274">FAD</keyword>
<protein>
    <submittedName>
        <fullName evidence="6">FAD-binding protein</fullName>
    </submittedName>
</protein>
<feature type="domain" description="FAD-dependent oxidoreductase 2 FAD-binding" evidence="5">
    <location>
        <begin position="87"/>
        <end position="531"/>
    </location>
</feature>
<dbReference type="PRINTS" id="PR00411">
    <property type="entry name" value="PNDRDTASEI"/>
</dbReference>
<dbReference type="SUPFAM" id="SSF56425">
    <property type="entry name" value="Succinate dehydrogenase/fumarate reductase flavoprotein, catalytic domain"/>
    <property type="match status" value="1"/>
</dbReference>
<evidence type="ECO:0000256" key="4">
    <source>
        <dbReference type="ARBA" id="ARBA00023002"/>
    </source>
</evidence>
<dbReference type="PRINTS" id="PR00368">
    <property type="entry name" value="FADPNR"/>
</dbReference>
<name>A0A7C9NUA6_9BACT</name>
<dbReference type="GO" id="GO:0016491">
    <property type="term" value="F:oxidoreductase activity"/>
    <property type="evidence" value="ECO:0007669"/>
    <property type="project" value="UniProtKB-KW"/>
</dbReference>
<dbReference type="GO" id="GO:0008202">
    <property type="term" value="P:steroid metabolic process"/>
    <property type="evidence" value="ECO:0007669"/>
    <property type="project" value="UniProtKB-ARBA"/>
</dbReference>
<dbReference type="InterPro" id="IPR027477">
    <property type="entry name" value="Succ_DH/fumarate_Rdtase_cat_sf"/>
</dbReference>
<evidence type="ECO:0000259" key="5">
    <source>
        <dbReference type="Pfam" id="PF00890"/>
    </source>
</evidence>
<dbReference type="AlphaFoldDB" id="A0A7C9NUA6"/>
<evidence type="ECO:0000256" key="3">
    <source>
        <dbReference type="ARBA" id="ARBA00022827"/>
    </source>
</evidence>
<gene>
    <name evidence="6" type="ORF">D1639_01825</name>
</gene>
<dbReference type="InterPro" id="IPR019546">
    <property type="entry name" value="TAT_signal_bac_arc"/>
</dbReference>
<reference evidence="6" key="1">
    <citation type="submission" date="2018-08" db="EMBL/GenBank/DDBJ databases">
        <title>Murine metabolic-syndrome-specific gut microbial biobank.</title>
        <authorList>
            <person name="Liu C."/>
        </authorList>
    </citation>
    <scope>NUCLEOTIDE SEQUENCE [LARGE SCALE GENOMIC DNA]</scope>
    <source>
        <strain evidence="6">Z82</strain>
    </source>
</reference>
<proteinExistence type="predicted"/>
<dbReference type="InterPro" id="IPR006311">
    <property type="entry name" value="TAT_signal"/>
</dbReference>
<comment type="cofactor">
    <cofactor evidence="1">
        <name>FAD</name>
        <dbReference type="ChEBI" id="CHEBI:57692"/>
    </cofactor>
</comment>
<dbReference type="Gene3D" id="3.90.700.10">
    <property type="entry name" value="Succinate dehydrogenase/fumarate reductase flavoprotein, catalytic domain"/>
    <property type="match status" value="1"/>
</dbReference>
<dbReference type="PROSITE" id="PS51318">
    <property type="entry name" value="TAT"/>
    <property type="match status" value="1"/>
</dbReference>
<keyword evidence="4" id="KW-0560">Oxidoreductase</keyword>
<dbReference type="PANTHER" id="PTHR43400">
    <property type="entry name" value="FUMARATE REDUCTASE"/>
    <property type="match status" value="1"/>
</dbReference>